<protein>
    <submittedName>
        <fullName evidence="1">Uncharacterized protein</fullName>
    </submittedName>
</protein>
<proteinExistence type="predicted"/>
<dbReference type="Proteomes" id="UP000287651">
    <property type="component" value="Unassembled WGS sequence"/>
</dbReference>
<evidence type="ECO:0000313" key="1">
    <source>
        <dbReference type="EMBL" id="RRT55134.1"/>
    </source>
</evidence>
<accession>A0A426YTT9</accession>
<reference evidence="1 2" key="1">
    <citation type="journal article" date="2014" name="Agronomy (Basel)">
        <title>A Draft Genome Sequence for Ensete ventricosum, the Drought-Tolerant Tree Against Hunger.</title>
        <authorList>
            <person name="Harrison J."/>
            <person name="Moore K.A."/>
            <person name="Paszkiewicz K."/>
            <person name="Jones T."/>
            <person name="Grant M."/>
            <person name="Ambacheew D."/>
            <person name="Muzemil S."/>
            <person name="Studholme D.J."/>
        </authorList>
    </citation>
    <scope>NUCLEOTIDE SEQUENCE [LARGE SCALE GENOMIC DNA]</scope>
</reference>
<sequence>MPPWVTPLRALPMHASVVPASAASVGAVPTSGRSYERPPLQAAVLAMGKHRPLQAALAATGYPFRWPGHTWPPL</sequence>
<comment type="caution">
    <text evidence="1">The sequence shown here is derived from an EMBL/GenBank/DDBJ whole genome shotgun (WGS) entry which is preliminary data.</text>
</comment>
<evidence type="ECO:0000313" key="2">
    <source>
        <dbReference type="Proteomes" id="UP000287651"/>
    </source>
</evidence>
<organism evidence="1 2">
    <name type="scientific">Ensete ventricosum</name>
    <name type="common">Abyssinian banana</name>
    <name type="synonym">Musa ensete</name>
    <dbReference type="NCBI Taxonomy" id="4639"/>
    <lineage>
        <taxon>Eukaryota</taxon>
        <taxon>Viridiplantae</taxon>
        <taxon>Streptophyta</taxon>
        <taxon>Embryophyta</taxon>
        <taxon>Tracheophyta</taxon>
        <taxon>Spermatophyta</taxon>
        <taxon>Magnoliopsida</taxon>
        <taxon>Liliopsida</taxon>
        <taxon>Zingiberales</taxon>
        <taxon>Musaceae</taxon>
        <taxon>Ensete</taxon>
    </lineage>
</organism>
<gene>
    <name evidence="1" type="ORF">B296_00043856</name>
</gene>
<name>A0A426YTT9_ENSVE</name>
<dbReference type="EMBL" id="AMZH03010234">
    <property type="protein sequence ID" value="RRT55134.1"/>
    <property type="molecule type" value="Genomic_DNA"/>
</dbReference>
<dbReference type="AlphaFoldDB" id="A0A426YTT9"/>